<geneLocation type="plasmid" evidence="3 4">
    <name>pLPU83d</name>
</geneLocation>
<proteinExistence type="predicted"/>
<dbReference type="EMBL" id="HG916855">
    <property type="protein sequence ID" value="CDM61952.1"/>
    <property type="molecule type" value="Genomic_DNA"/>
</dbReference>
<gene>
    <name evidence="3" type="ORF">LPU83_pLPU83d_0581</name>
</gene>
<organism evidence="3 4">
    <name type="scientific">Rhizobium favelukesii</name>
    <dbReference type="NCBI Taxonomy" id="348824"/>
    <lineage>
        <taxon>Bacteria</taxon>
        <taxon>Pseudomonadati</taxon>
        <taxon>Pseudomonadota</taxon>
        <taxon>Alphaproteobacteria</taxon>
        <taxon>Hyphomicrobiales</taxon>
        <taxon>Rhizobiaceae</taxon>
        <taxon>Rhizobium/Agrobacterium group</taxon>
        <taxon>Rhizobium</taxon>
    </lineage>
</organism>
<keyword evidence="3" id="KW-0614">Plasmid</keyword>
<keyword evidence="4" id="KW-1185">Reference proteome</keyword>
<protein>
    <recommendedName>
        <fullName evidence="2">Nucleotidyltransferase-like domain-containing protein</fullName>
    </recommendedName>
</protein>
<evidence type="ECO:0000259" key="2">
    <source>
        <dbReference type="Pfam" id="PF12281"/>
    </source>
</evidence>
<dbReference type="HOGENOM" id="CLU_1420441_0_0_5"/>
<accession>W6RLI1</accession>
<reference evidence="3" key="1">
    <citation type="submission" date="2013-11" db="EMBL/GenBank/DDBJ databases">
        <title>Draft genome sequence of the broad-host-range Rhizobium sp. LPU83 strain, a member of the low-genetic diversity Oregon-like Rhizobium sp. group.</title>
        <authorList>
            <person name="Wibberg D."/>
            <person name="Puehler A."/>
            <person name="Schlueter A."/>
        </authorList>
    </citation>
    <scope>NUCLEOTIDE SEQUENCE [LARGE SCALE GENOMIC DNA]</scope>
    <source>
        <strain evidence="3">LPU83</strain>
        <plasmid evidence="3">pLPU83d</plasmid>
    </source>
</reference>
<evidence type="ECO:0000256" key="1">
    <source>
        <dbReference type="SAM" id="MobiDB-lite"/>
    </source>
</evidence>
<dbReference type="InterPro" id="IPR058575">
    <property type="entry name" value="NTP_transf_8_dom"/>
</dbReference>
<dbReference type="KEGG" id="rhl:LPU83_pLPU83d_0581"/>
<dbReference type="AlphaFoldDB" id="W6RLI1"/>
<feature type="region of interest" description="Disordered" evidence="1">
    <location>
        <begin position="1"/>
        <end position="29"/>
    </location>
</feature>
<dbReference type="Pfam" id="PF12281">
    <property type="entry name" value="NTP_transf_8"/>
    <property type="match status" value="1"/>
</dbReference>
<evidence type="ECO:0000313" key="4">
    <source>
        <dbReference type="Proteomes" id="UP000019443"/>
    </source>
</evidence>
<feature type="compositionally biased region" description="Low complexity" evidence="1">
    <location>
        <begin position="1"/>
        <end position="22"/>
    </location>
</feature>
<name>W6RLI1_9HYPH</name>
<feature type="domain" description="Nucleotidyltransferase-like" evidence="2">
    <location>
        <begin position="54"/>
        <end position="151"/>
    </location>
</feature>
<dbReference type="Proteomes" id="UP000019443">
    <property type="component" value="Plasmid pLPU83d"/>
</dbReference>
<sequence length="191" mass="20594">MTTLAYTSTSAGAAGGKYSTSGNSQPVIRRQPPMTASLYGAVRQADLRTMLDFDNMPTLGGASAENLRFLDYLIYEPVRTVLLHREGVSVIVPAPERYAVHELIVASRRLPDALGRAKREKDLLQASLLTQALAETRQSGLLADAYKEAWDRGKAWQEAIIAGRSAMPDHGKAALAAAMSVPVEELGKVKA</sequence>
<dbReference type="PATRIC" id="fig|348824.6.peg.6227"/>
<evidence type="ECO:0000313" key="3">
    <source>
        <dbReference type="EMBL" id="CDM61952.1"/>
    </source>
</evidence>